<evidence type="ECO:0000313" key="5">
    <source>
        <dbReference type="Proteomes" id="UP001168821"/>
    </source>
</evidence>
<feature type="transmembrane region" description="Helical" evidence="1">
    <location>
        <begin position="499"/>
        <end position="519"/>
    </location>
</feature>
<feature type="signal peptide" evidence="2">
    <location>
        <begin position="1"/>
        <end position="16"/>
    </location>
</feature>
<feature type="transmembrane region" description="Helical" evidence="1">
    <location>
        <begin position="567"/>
        <end position="593"/>
    </location>
</feature>
<feature type="domain" description="Nose resistant-to-fluoxetine protein N-terminal" evidence="3">
    <location>
        <begin position="37"/>
        <end position="188"/>
    </location>
</feature>
<keyword evidence="2" id="KW-0732">Signal</keyword>
<dbReference type="Proteomes" id="UP001168821">
    <property type="component" value="Unassembled WGS sequence"/>
</dbReference>
<keyword evidence="1" id="KW-0472">Membrane</keyword>
<feature type="chain" id="PRO_5041365779" description="Nose resistant-to-fluoxetine protein N-terminal domain-containing protein" evidence="2">
    <location>
        <begin position="17"/>
        <end position="649"/>
    </location>
</feature>
<name>A0AA38I1B3_9CUCU</name>
<sequence length="649" mass="74104">METTLILFLTLSLTQGEVLLKLVKLQATKLITTSEIGENCAEDLSLLISDAFDLKLWALKMLDATSKINSGLWNGNAHFFGDYDQCLSIEHNTHNNTIRGQYCTAVLSVDPNVLNGDMQFLKLQHHVKIVNGLKFEGIFEHLKNASGGFGICVPKSCSPRDLATLLLNVKKKFKLPITLSFEEDLCVYKGEPSKISKLDVSVCYGLVLVVLLMCGSTIYDVYLQGSGVFRFLSVNRNMKKLLHQREDRTLNCVSGIKVISCFWVMLGHAAIGGTLLAKNIFYTVTEWRWKPMNTFVWTGHNAMDTFFTVSGLLVSYTYLKSSQKSSTGLFTFYTNRYVRLTPVMLLTILIQSSLLKIYVEGPYAKIMLDIFIEKCYDNWPSMVFYTINLFLHTKTVVTHIWYLSCDFQMYLLAPIFLFFIRKHPRKVTAAMALTFLLSVLYSFAITGIKKVGFTVYEWNQDFAYYLAFSTFHHLPSWLIGIFCGYLLQHENIKIPKNLNVCLLFVSFLSLIMLMVNQLTHLEGEYSVYRAALWNGLARPAWSLSLCYIIFSCATGHGGIVNSFLSNYVFIVLSELSYSIYLVHGGIMLFIFGNSRQTLFFNNHQILLYFMEICMWTLPLSLFTYLAFEAPILSIKNYMFKPKKSDSKEE</sequence>
<dbReference type="InterPro" id="IPR006621">
    <property type="entry name" value="Nose-resist-to-fluoxetine_N"/>
</dbReference>
<feature type="transmembrane region" description="Helical" evidence="1">
    <location>
        <begin position="400"/>
        <end position="420"/>
    </location>
</feature>
<dbReference type="AlphaFoldDB" id="A0AA38I1B3"/>
<keyword evidence="5" id="KW-1185">Reference proteome</keyword>
<evidence type="ECO:0000256" key="1">
    <source>
        <dbReference type="SAM" id="Phobius"/>
    </source>
</evidence>
<feature type="transmembrane region" description="Helical" evidence="1">
    <location>
        <begin position="539"/>
        <end position="560"/>
    </location>
</feature>
<dbReference type="SMART" id="SM00703">
    <property type="entry name" value="NRF"/>
    <property type="match status" value="1"/>
</dbReference>
<dbReference type="InterPro" id="IPR052728">
    <property type="entry name" value="O2_lipid_transport_reg"/>
</dbReference>
<feature type="transmembrane region" description="Helical" evidence="1">
    <location>
        <begin position="340"/>
        <end position="359"/>
    </location>
</feature>
<reference evidence="4" key="1">
    <citation type="journal article" date="2023" name="G3 (Bethesda)">
        <title>Whole genome assemblies of Zophobas morio and Tenebrio molitor.</title>
        <authorList>
            <person name="Kaur S."/>
            <person name="Stinson S.A."/>
            <person name="diCenzo G.C."/>
        </authorList>
    </citation>
    <scope>NUCLEOTIDE SEQUENCE</scope>
    <source>
        <strain evidence="4">QUZm001</strain>
    </source>
</reference>
<evidence type="ECO:0000256" key="2">
    <source>
        <dbReference type="SAM" id="SignalP"/>
    </source>
</evidence>
<feature type="transmembrane region" description="Helical" evidence="1">
    <location>
        <begin position="250"/>
        <end position="277"/>
    </location>
</feature>
<organism evidence="4 5">
    <name type="scientific">Zophobas morio</name>
    <dbReference type="NCBI Taxonomy" id="2755281"/>
    <lineage>
        <taxon>Eukaryota</taxon>
        <taxon>Metazoa</taxon>
        <taxon>Ecdysozoa</taxon>
        <taxon>Arthropoda</taxon>
        <taxon>Hexapoda</taxon>
        <taxon>Insecta</taxon>
        <taxon>Pterygota</taxon>
        <taxon>Neoptera</taxon>
        <taxon>Endopterygota</taxon>
        <taxon>Coleoptera</taxon>
        <taxon>Polyphaga</taxon>
        <taxon>Cucujiformia</taxon>
        <taxon>Tenebrionidae</taxon>
        <taxon>Zophobas</taxon>
    </lineage>
</organism>
<feature type="transmembrane region" description="Helical" evidence="1">
    <location>
        <begin position="297"/>
        <end position="319"/>
    </location>
</feature>
<keyword evidence="1" id="KW-0812">Transmembrane</keyword>
<proteinExistence type="predicted"/>
<dbReference type="InterPro" id="IPR002656">
    <property type="entry name" value="Acyl_transf_3_dom"/>
</dbReference>
<gene>
    <name evidence="4" type="ORF">Zmor_019249</name>
</gene>
<accession>A0AA38I1B3</accession>
<evidence type="ECO:0000313" key="4">
    <source>
        <dbReference type="EMBL" id="KAJ3647370.1"/>
    </source>
</evidence>
<dbReference type="EMBL" id="JALNTZ010000006">
    <property type="protein sequence ID" value="KAJ3647370.1"/>
    <property type="molecule type" value="Genomic_DNA"/>
</dbReference>
<dbReference type="GO" id="GO:0016747">
    <property type="term" value="F:acyltransferase activity, transferring groups other than amino-acyl groups"/>
    <property type="evidence" value="ECO:0007669"/>
    <property type="project" value="InterPro"/>
</dbReference>
<feature type="transmembrane region" description="Helical" evidence="1">
    <location>
        <begin position="204"/>
        <end position="229"/>
    </location>
</feature>
<protein>
    <recommendedName>
        <fullName evidence="3">Nose resistant-to-fluoxetine protein N-terminal domain-containing protein</fullName>
    </recommendedName>
</protein>
<evidence type="ECO:0000259" key="3">
    <source>
        <dbReference type="SMART" id="SM00703"/>
    </source>
</evidence>
<feature type="transmembrane region" description="Helical" evidence="1">
    <location>
        <begin position="427"/>
        <end position="444"/>
    </location>
</feature>
<feature type="transmembrane region" description="Helical" evidence="1">
    <location>
        <begin position="464"/>
        <end position="487"/>
    </location>
</feature>
<feature type="transmembrane region" description="Helical" evidence="1">
    <location>
        <begin position="605"/>
        <end position="627"/>
    </location>
</feature>
<dbReference type="PANTHER" id="PTHR11161">
    <property type="entry name" value="O-ACYLTRANSFERASE"/>
    <property type="match status" value="1"/>
</dbReference>
<dbReference type="Pfam" id="PF20146">
    <property type="entry name" value="NRF"/>
    <property type="match status" value="1"/>
</dbReference>
<dbReference type="PANTHER" id="PTHR11161:SF72">
    <property type="entry name" value="FI21449P1"/>
    <property type="match status" value="1"/>
</dbReference>
<dbReference type="Pfam" id="PF01757">
    <property type="entry name" value="Acyl_transf_3"/>
    <property type="match status" value="1"/>
</dbReference>
<keyword evidence="1" id="KW-1133">Transmembrane helix</keyword>
<comment type="caution">
    <text evidence="4">The sequence shown here is derived from an EMBL/GenBank/DDBJ whole genome shotgun (WGS) entry which is preliminary data.</text>
</comment>